<evidence type="ECO:0000313" key="10">
    <source>
        <dbReference type="Proteomes" id="UP000665020"/>
    </source>
</evidence>
<accession>A0A8A7KIA1</accession>
<feature type="region of interest" description="Disordered" evidence="7">
    <location>
        <begin position="1"/>
        <end position="26"/>
    </location>
</feature>
<evidence type="ECO:0000256" key="3">
    <source>
        <dbReference type="ARBA" id="ARBA00022806"/>
    </source>
</evidence>
<dbReference type="InterPro" id="IPR014016">
    <property type="entry name" value="UvrD-like_ATP-bd"/>
</dbReference>
<keyword evidence="1 5" id="KW-0547">Nucleotide-binding</keyword>
<keyword evidence="3 5" id="KW-0347">Helicase</keyword>
<gene>
    <name evidence="9" type="ORF">GM661_06190</name>
</gene>
<dbReference type="GO" id="GO:0005524">
    <property type="term" value="F:ATP binding"/>
    <property type="evidence" value="ECO:0007669"/>
    <property type="project" value="UniProtKB-UniRule"/>
</dbReference>
<evidence type="ECO:0000259" key="8">
    <source>
        <dbReference type="PROSITE" id="PS51198"/>
    </source>
</evidence>
<feature type="coiled-coil region" evidence="6">
    <location>
        <begin position="36"/>
        <end position="70"/>
    </location>
</feature>
<dbReference type="Pfam" id="PF13538">
    <property type="entry name" value="UvrD_C_2"/>
    <property type="match status" value="1"/>
</dbReference>
<dbReference type="GO" id="GO:0016787">
    <property type="term" value="F:hydrolase activity"/>
    <property type="evidence" value="ECO:0007669"/>
    <property type="project" value="UniProtKB-UniRule"/>
</dbReference>
<sequence>MNKSRQKGRKTDNTSDRHDHTVENDDDVLSKFPDEIENLEKIKIRLKNALEQAEERVNQYDREYMESKLYLADYRHEIDPREICQNELLMKQIENSGIFAVQLREKLAKLVNSPYFARIDFTYDGDDNANVFYIGRFSFSDKSEILIYDWRAPISSMFYDYELGRAGYEAPMGRIEGELTRKRQFKISNGLMEYVLESAINIRDDVLQRELSHTSDKKMKTIIATIQREQNQIIRNEKAGTMVIQGVAGSGKTSIALHRVAYLLYRYKDDLSANNVVILSPNKVFVDYISNVLPELGEEPIGEMSFADIADIQLDKVINYEPDCDPIEINDSAWNERAKFKSTLDFVMMMDNYLEYAAKEYFVPSDYEFGRFKATRDWILTRYNAYQRHPIKKRLHRVSEDILEQFKIANIRGEELPKQKVIYRKLVSMLKFSNTLALYKDFFKVMNMPEKLVLHKKGVLEWPDVYPFMYFHAALEGLKENRLIRHLIIDEMQDYTPVQYTVINKLFPCNKTILGDFGQSINPNNIHALNDLRTIYPDAEFMELNKSYRSTFEIITFTKRIQNVLDLKAIERHGDVPKIITCCDLEDELTKIKEEIIRFFKNKFVTLGIILKTNQEAQSLFDVLSKEYDIQLLTLDSDKFTNGITITSVRMSKGLEFDEVLIPGANTKNYYTDFDRSLLYIACTRAMHRLTLTYTGDLTNLIEKNND</sequence>
<evidence type="ECO:0000256" key="2">
    <source>
        <dbReference type="ARBA" id="ARBA00022801"/>
    </source>
</evidence>
<feature type="binding site" evidence="5">
    <location>
        <begin position="246"/>
        <end position="253"/>
    </location>
    <ligand>
        <name>ATP</name>
        <dbReference type="ChEBI" id="CHEBI:30616"/>
    </ligand>
</feature>
<evidence type="ECO:0000256" key="1">
    <source>
        <dbReference type="ARBA" id="ARBA00022741"/>
    </source>
</evidence>
<dbReference type="GO" id="GO:0043138">
    <property type="term" value="F:3'-5' DNA helicase activity"/>
    <property type="evidence" value="ECO:0007669"/>
    <property type="project" value="TreeGrafter"/>
</dbReference>
<evidence type="ECO:0000256" key="6">
    <source>
        <dbReference type="SAM" id="Coils"/>
    </source>
</evidence>
<reference evidence="9" key="1">
    <citation type="submission" date="2019-12" db="EMBL/GenBank/DDBJ databases">
        <authorList>
            <person name="zhang j."/>
            <person name="sun C.M."/>
        </authorList>
    </citation>
    <scope>NUCLEOTIDE SEQUENCE</scope>
    <source>
        <strain evidence="9">NS-1</strain>
    </source>
</reference>
<dbReference type="Gene3D" id="3.40.50.300">
    <property type="entry name" value="P-loop containing nucleotide triphosphate hydrolases"/>
    <property type="match status" value="2"/>
</dbReference>
<dbReference type="GO" id="GO:0005829">
    <property type="term" value="C:cytosol"/>
    <property type="evidence" value="ECO:0007669"/>
    <property type="project" value="TreeGrafter"/>
</dbReference>
<evidence type="ECO:0000256" key="7">
    <source>
        <dbReference type="SAM" id="MobiDB-lite"/>
    </source>
</evidence>
<evidence type="ECO:0000256" key="5">
    <source>
        <dbReference type="PROSITE-ProRule" id="PRU00560"/>
    </source>
</evidence>
<dbReference type="AlphaFoldDB" id="A0A8A7KIA1"/>
<organism evidence="9 10">
    <name type="scientific">Iocasia fonsfrigidae</name>
    <dbReference type="NCBI Taxonomy" id="2682810"/>
    <lineage>
        <taxon>Bacteria</taxon>
        <taxon>Bacillati</taxon>
        <taxon>Bacillota</taxon>
        <taxon>Clostridia</taxon>
        <taxon>Halanaerobiales</taxon>
        <taxon>Halanaerobiaceae</taxon>
        <taxon>Iocasia</taxon>
    </lineage>
</organism>
<dbReference type="PANTHER" id="PTHR11070:SF17">
    <property type="entry name" value="DNA HELICASE IV"/>
    <property type="match status" value="1"/>
</dbReference>
<feature type="domain" description="UvrD-like helicase ATP-binding" evidence="8">
    <location>
        <begin position="225"/>
        <end position="551"/>
    </location>
</feature>
<evidence type="ECO:0000256" key="4">
    <source>
        <dbReference type="ARBA" id="ARBA00022840"/>
    </source>
</evidence>
<dbReference type="InterPro" id="IPR027417">
    <property type="entry name" value="P-loop_NTPase"/>
</dbReference>
<feature type="compositionally biased region" description="Basic and acidic residues" evidence="7">
    <location>
        <begin position="9"/>
        <end position="26"/>
    </location>
</feature>
<dbReference type="PROSITE" id="PS51198">
    <property type="entry name" value="UVRD_HELICASE_ATP_BIND"/>
    <property type="match status" value="1"/>
</dbReference>
<evidence type="ECO:0000313" key="9">
    <source>
        <dbReference type="EMBL" id="QTL97602.1"/>
    </source>
</evidence>
<dbReference type="GO" id="GO:0000725">
    <property type="term" value="P:recombinational repair"/>
    <property type="evidence" value="ECO:0007669"/>
    <property type="project" value="TreeGrafter"/>
</dbReference>
<keyword evidence="2 5" id="KW-0378">Hydrolase</keyword>
<dbReference type="GO" id="GO:0003677">
    <property type="term" value="F:DNA binding"/>
    <property type="evidence" value="ECO:0007669"/>
    <property type="project" value="InterPro"/>
</dbReference>
<dbReference type="KEGG" id="ifn:GM661_06190"/>
<keyword evidence="6" id="KW-0175">Coiled coil</keyword>
<dbReference type="EMBL" id="CP046640">
    <property type="protein sequence ID" value="QTL97602.1"/>
    <property type="molecule type" value="Genomic_DNA"/>
</dbReference>
<dbReference type="Pfam" id="PF00580">
    <property type="entry name" value="UvrD-helicase"/>
    <property type="match status" value="1"/>
</dbReference>
<dbReference type="Proteomes" id="UP000665020">
    <property type="component" value="Chromosome"/>
</dbReference>
<dbReference type="PANTHER" id="PTHR11070">
    <property type="entry name" value="UVRD / RECB / PCRA DNA HELICASE FAMILY MEMBER"/>
    <property type="match status" value="1"/>
</dbReference>
<dbReference type="SUPFAM" id="SSF52540">
    <property type="entry name" value="P-loop containing nucleoside triphosphate hydrolases"/>
    <property type="match status" value="1"/>
</dbReference>
<name>A0A8A7KIA1_9FIRM</name>
<dbReference type="RefSeq" id="WP_230869225.1">
    <property type="nucleotide sequence ID" value="NZ_CP046640.1"/>
</dbReference>
<dbReference type="InterPro" id="IPR027785">
    <property type="entry name" value="UvrD-like_helicase_C"/>
</dbReference>
<protein>
    <submittedName>
        <fullName evidence="9">AAA family ATPase</fullName>
    </submittedName>
</protein>
<keyword evidence="4 5" id="KW-0067">ATP-binding</keyword>
<keyword evidence="10" id="KW-1185">Reference proteome</keyword>
<dbReference type="InterPro" id="IPR000212">
    <property type="entry name" value="DNA_helicase_UvrD/REP"/>
</dbReference>
<proteinExistence type="predicted"/>